<dbReference type="CDD" id="cd14953">
    <property type="entry name" value="NHL_like_1"/>
    <property type="match status" value="1"/>
</dbReference>
<accession>A0ABR7J0G7</accession>
<dbReference type="PANTHER" id="PTHR13833">
    <property type="match status" value="1"/>
</dbReference>
<feature type="repeat" description="NHL" evidence="3">
    <location>
        <begin position="40"/>
        <end position="71"/>
    </location>
</feature>
<sequence>MAKFLFFITVFNTFFGFSQTVSTVAGTTSGYLDGSVNIAQFKDPLGICTDNNGNIFVADRSNNRIRKIDASGTNMVTTIAGSGVEGYADGIGTSAIFGAPTGICIDALGNLYVTDFWNFKIRKITPTGVVTTLAGSTQGFANGNGTAAQFDYLEQICIDALGNLYVADAGNSKIRKITPSGTVTTVAGTTSGYLDGVGTIAKFDYPNGICIDGNNNLYVAEYFSHKIRKITPTGVVSTVAGSTWGFTNGQSTTAQFRYPTGIGRDTSGNLYVTDSGNNMIRKITLSGMVSTYTGSENNGYLDGSLNNALFSNPWAIHIKNNVIYVSEGGSDKIRKITSNLSSENFESDNFKLFPNPTTGAFTIEVPNTTISKVSIYDVLGRMVFTENTNSSFSYTFQNKFLNKGMYKIVVTTEKGSFTKSLLVN</sequence>
<keyword evidence="6" id="KW-1185">Reference proteome</keyword>
<proteinExistence type="predicted"/>
<evidence type="ECO:0000256" key="1">
    <source>
        <dbReference type="ARBA" id="ARBA00022729"/>
    </source>
</evidence>
<protein>
    <submittedName>
        <fullName evidence="5">T9SS type A sorting domain-containing protein</fullName>
    </submittedName>
</protein>
<dbReference type="InterPro" id="IPR011042">
    <property type="entry name" value="6-blade_b-propeller_TolB-like"/>
</dbReference>
<feature type="domain" description="Secretion system C-terminal sorting" evidence="4">
    <location>
        <begin position="352"/>
        <end position="422"/>
    </location>
</feature>
<dbReference type="PROSITE" id="PS51125">
    <property type="entry name" value="NHL"/>
    <property type="match status" value="1"/>
</dbReference>
<dbReference type="SUPFAM" id="SSF101898">
    <property type="entry name" value="NHL repeat"/>
    <property type="match status" value="1"/>
</dbReference>
<comment type="caution">
    <text evidence="5">The sequence shown here is derived from an EMBL/GenBank/DDBJ whole genome shotgun (WGS) entry which is preliminary data.</text>
</comment>
<evidence type="ECO:0000256" key="3">
    <source>
        <dbReference type="PROSITE-ProRule" id="PRU00504"/>
    </source>
</evidence>
<dbReference type="Pfam" id="PF18962">
    <property type="entry name" value="Por_Secre_tail"/>
    <property type="match status" value="1"/>
</dbReference>
<organism evidence="5 6">
    <name type="scientific">Flavobacterium bernardetii</name>
    <dbReference type="NCBI Taxonomy" id="2813823"/>
    <lineage>
        <taxon>Bacteria</taxon>
        <taxon>Pseudomonadati</taxon>
        <taxon>Bacteroidota</taxon>
        <taxon>Flavobacteriia</taxon>
        <taxon>Flavobacteriales</taxon>
        <taxon>Flavobacteriaceae</taxon>
        <taxon>Flavobacterium</taxon>
    </lineage>
</organism>
<dbReference type="NCBIfam" id="TIGR04183">
    <property type="entry name" value="Por_Secre_tail"/>
    <property type="match status" value="1"/>
</dbReference>
<keyword evidence="2" id="KW-0677">Repeat</keyword>
<evidence type="ECO:0000313" key="5">
    <source>
        <dbReference type="EMBL" id="MBC5835531.1"/>
    </source>
</evidence>
<gene>
    <name evidence="5" type="ORF">H8R27_11605</name>
</gene>
<keyword evidence="1" id="KW-0732">Signal</keyword>
<dbReference type="EMBL" id="JACRUN010000007">
    <property type="protein sequence ID" value="MBC5835531.1"/>
    <property type="molecule type" value="Genomic_DNA"/>
</dbReference>
<dbReference type="Gene3D" id="2.120.10.30">
    <property type="entry name" value="TolB, C-terminal domain"/>
    <property type="match status" value="3"/>
</dbReference>
<dbReference type="InterPro" id="IPR026444">
    <property type="entry name" value="Secre_tail"/>
</dbReference>
<dbReference type="Pfam" id="PF01436">
    <property type="entry name" value="NHL"/>
    <property type="match status" value="3"/>
</dbReference>
<name>A0ABR7J0G7_9FLAO</name>
<evidence type="ECO:0000259" key="4">
    <source>
        <dbReference type="Pfam" id="PF18962"/>
    </source>
</evidence>
<evidence type="ECO:0000256" key="2">
    <source>
        <dbReference type="ARBA" id="ARBA00022737"/>
    </source>
</evidence>
<dbReference type="PANTHER" id="PTHR13833:SF71">
    <property type="entry name" value="NHL DOMAIN-CONTAINING PROTEIN"/>
    <property type="match status" value="1"/>
</dbReference>
<dbReference type="Proteomes" id="UP000605990">
    <property type="component" value="Unassembled WGS sequence"/>
</dbReference>
<reference evidence="5 6" key="1">
    <citation type="submission" date="2020-08" db="EMBL/GenBank/DDBJ databases">
        <title>Description of novel Flavobacterium F-408 isolate.</title>
        <authorList>
            <person name="Saticioglu I.B."/>
            <person name="Duman M."/>
            <person name="Altun S."/>
        </authorList>
    </citation>
    <scope>NUCLEOTIDE SEQUENCE [LARGE SCALE GENOMIC DNA]</scope>
    <source>
        <strain evidence="5 6">F-408</strain>
    </source>
</reference>
<dbReference type="InterPro" id="IPR001258">
    <property type="entry name" value="NHL_repeat"/>
</dbReference>
<evidence type="ECO:0000313" key="6">
    <source>
        <dbReference type="Proteomes" id="UP000605990"/>
    </source>
</evidence>
<dbReference type="RefSeq" id="WP_166129798.1">
    <property type="nucleotide sequence ID" value="NZ_JAANOQ010000007.1"/>
</dbReference>